<dbReference type="SUPFAM" id="SSF52172">
    <property type="entry name" value="CheY-like"/>
    <property type="match status" value="1"/>
</dbReference>
<evidence type="ECO:0000313" key="7">
    <source>
        <dbReference type="EMBL" id="MFC4303014.1"/>
    </source>
</evidence>
<dbReference type="PANTHER" id="PTHR43280:SF28">
    <property type="entry name" value="HTH-TYPE TRANSCRIPTIONAL ACTIVATOR RHAS"/>
    <property type="match status" value="1"/>
</dbReference>
<dbReference type="InterPro" id="IPR001789">
    <property type="entry name" value="Sig_transdc_resp-reg_receiver"/>
</dbReference>
<evidence type="ECO:0000313" key="8">
    <source>
        <dbReference type="Proteomes" id="UP001595755"/>
    </source>
</evidence>
<dbReference type="Gene3D" id="3.40.50.2300">
    <property type="match status" value="1"/>
</dbReference>
<dbReference type="InterPro" id="IPR011006">
    <property type="entry name" value="CheY-like_superfamily"/>
</dbReference>
<evidence type="ECO:0000256" key="4">
    <source>
        <dbReference type="PROSITE-ProRule" id="PRU00169"/>
    </source>
</evidence>
<organism evidence="7 8">
    <name type="scientific">Cohnella boryungensis</name>
    <dbReference type="NCBI Taxonomy" id="768479"/>
    <lineage>
        <taxon>Bacteria</taxon>
        <taxon>Bacillati</taxon>
        <taxon>Bacillota</taxon>
        <taxon>Bacilli</taxon>
        <taxon>Bacillales</taxon>
        <taxon>Paenibacillaceae</taxon>
        <taxon>Cohnella</taxon>
    </lineage>
</organism>
<dbReference type="CDD" id="cd17536">
    <property type="entry name" value="REC_YesN-like"/>
    <property type="match status" value="1"/>
</dbReference>
<keyword evidence="8" id="KW-1185">Reference proteome</keyword>
<keyword evidence="1" id="KW-0805">Transcription regulation</keyword>
<dbReference type="Proteomes" id="UP001595755">
    <property type="component" value="Unassembled WGS sequence"/>
</dbReference>
<dbReference type="PRINTS" id="PR00032">
    <property type="entry name" value="HTHARAC"/>
</dbReference>
<sequence>MKMWNLLVVEDESIVRVGLRYLVEWESYGVVWKAEASNGEEALRILDSQDIHIVMTDIRMPVMDGIQLAKRIKESYSHIQVVVISSYDDFPYVQEALRLGVSDYLHKPTMAREEIVAMLETVLKKLRSNSAVPAEAATPTEKERNAYVGTLLDGTAEAGKREEEGRRLGLPEIGRGLRLVGIRLSPKGQEQDDAQHADNSRFVAARYFIEDYISHDWGGVVAAVEPNELIWLAPEKPKNATREWAEYQVELKRNLANLLNVALLFSVSAVLSEADSLPEAYREVRSGFLEQDGSIGQAVRMVKDYVDIHFREELSLTHCAELVHISTAHLSRIFLKETGMNFSEYVIRKKMDYAKELLRDTNLRIYEVSAKAGYTHPHYFSKLFKEYAGVSPIEYRNGL</sequence>
<dbReference type="SUPFAM" id="SSF46689">
    <property type="entry name" value="Homeodomain-like"/>
    <property type="match status" value="2"/>
</dbReference>
<accession>A0ABV8S9C9</accession>
<dbReference type="PROSITE" id="PS01124">
    <property type="entry name" value="HTH_ARAC_FAMILY_2"/>
    <property type="match status" value="1"/>
</dbReference>
<evidence type="ECO:0000259" key="6">
    <source>
        <dbReference type="PROSITE" id="PS50110"/>
    </source>
</evidence>
<proteinExistence type="predicted"/>
<dbReference type="InterPro" id="IPR020449">
    <property type="entry name" value="Tscrpt_reg_AraC-type_HTH"/>
</dbReference>
<dbReference type="Gene3D" id="1.10.10.60">
    <property type="entry name" value="Homeodomain-like"/>
    <property type="match status" value="2"/>
</dbReference>
<feature type="domain" description="Response regulatory" evidence="6">
    <location>
        <begin position="5"/>
        <end position="122"/>
    </location>
</feature>
<dbReference type="InterPro" id="IPR018062">
    <property type="entry name" value="HTH_AraC-typ_CS"/>
</dbReference>
<evidence type="ECO:0000259" key="5">
    <source>
        <dbReference type="PROSITE" id="PS01124"/>
    </source>
</evidence>
<evidence type="ECO:0000256" key="2">
    <source>
        <dbReference type="ARBA" id="ARBA00023125"/>
    </source>
</evidence>
<comment type="caution">
    <text evidence="7">The sequence shown here is derived from an EMBL/GenBank/DDBJ whole genome shotgun (WGS) entry which is preliminary data.</text>
</comment>
<evidence type="ECO:0000256" key="1">
    <source>
        <dbReference type="ARBA" id="ARBA00023015"/>
    </source>
</evidence>
<name>A0ABV8S9C9_9BACL</name>
<dbReference type="EMBL" id="JBHSED010000007">
    <property type="protein sequence ID" value="MFC4303014.1"/>
    <property type="molecule type" value="Genomic_DNA"/>
</dbReference>
<dbReference type="Pfam" id="PF12833">
    <property type="entry name" value="HTH_18"/>
    <property type="match status" value="1"/>
</dbReference>
<protein>
    <submittedName>
        <fullName evidence="7">Response regulator</fullName>
    </submittedName>
</protein>
<dbReference type="PROSITE" id="PS00041">
    <property type="entry name" value="HTH_ARAC_FAMILY_1"/>
    <property type="match status" value="1"/>
</dbReference>
<dbReference type="PROSITE" id="PS50110">
    <property type="entry name" value="RESPONSE_REGULATORY"/>
    <property type="match status" value="1"/>
</dbReference>
<dbReference type="PANTHER" id="PTHR43280">
    <property type="entry name" value="ARAC-FAMILY TRANSCRIPTIONAL REGULATOR"/>
    <property type="match status" value="1"/>
</dbReference>
<dbReference type="InterPro" id="IPR009057">
    <property type="entry name" value="Homeodomain-like_sf"/>
</dbReference>
<feature type="modified residue" description="4-aspartylphosphate" evidence="4">
    <location>
        <position position="57"/>
    </location>
</feature>
<gene>
    <name evidence="7" type="ORF">ACFO1S_06090</name>
</gene>
<feature type="domain" description="HTH araC/xylS-type" evidence="5">
    <location>
        <begin position="300"/>
        <end position="398"/>
    </location>
</feature>
<dbReference type="Pfam" id="PF00072">
    <property type="entry name" value="Response_reg"/>
    <property type="match status" value="1"/>
</dbReference>
<keyword evidence="3" id="KW-0804">Transcription</keyword>
<dbReference type="SMART" id="SM00448">
    <property type="entry name" value="REC"/>
    <property type="match status" value="1"/>
</dbReference>
<keyword evidence="2" id="KW-0238">DNA-binding</keyword>
<keyword evidence="4" id="KW-0597">Phosphoprotein</keyword>
<dbReference type="InterPro" id="IPR018060">
    <property type="entry name" value="HTH_AraC"/>
</dbReference>
<dbReference type="SMART" id="SM00342">
    <property type="entry name" value="HTH_ARAC"/>
    <property type="match status" value="1"/>
</dbReference>
<evidence type="ECO:0000256" key="3">
    <source>
        <dbReference type="ARBA" id="ARBA00023163"/>
    </source>
</evidence>
<dbReference type="RefSeq" id="WP_378126422.1">
    <property type="nucleotide sequence ID" value="NZ_JBHSED010000007.1"/>
</dbReference>
<reference evidence="8" key="1">
    <citation type="journal article" date="2019" name="Int. J. Syst. Evol. Microbiol.">
        <title>The Global Catalogue of Microorganisms (GCM) 10K type strain sequencing project: providing services to taxonomists for standard genome sequencing and annotation.</title>
        <authorList>
            <consortium name="The Broad Institute Genomics Platform"/>
            <consortium name="The Broad Institute Genome Sequencing Center for Infectious Disease"/>
            <person name="Wu L."/>
            <person name="Ma J."/>
        </authorList>
    </citation>
    <scope>NUCLEOTIDE SEQUENCE [LARGE SCALE GENOMIC DNA]</scope>
    <source>
        <strain evidence="8">CGMCC 4.1641</strain>
    </source>
</reference>